<evidence type="ECO:0000313" key="2">
    <source>
        <dbReference type="EMBL" id="WFR88720.1"/>
    </source>
</evidence>
<organism evidence="1 3">
    <name type="scientific">Limosilactobacillus fermentum</name>
    <name type="common">Lactobacillus fermentum</name>
    <dbReference type="NCBI Taxonomy" id="1613"/>
    <lineage>
        <taxon>Bacteria</taxon>
        <taxon>Bacillati</taxon>
        <taxon>Bacillota</taxon>
        <taxon>Bacilli</taxon>
        <taxon>Lactobacillales</taxon>
        <taxon>Lactobacillaceae</taxon>
        <taxon>Limosilactobacillus</taxon>
    </lineage>
</organism>
<evidence type="ECO:0000313" key="1">
    <source>
        <dbReference type="EMBL" id="GIC71837.1"/>
    </source>
</evidence>
<protein>
    <submittedName>
        <fullName evidence="1">Uncharacterized protein</fullName>
    </submittedName>
</protein>
<name>A0A0R2ED47_LIMFE</name>
<dbReference type="EMBL" id="BOLH01000007">
    <property type="protein sequence ID" value="GIC71837.1"/>
    <property type="molecule type" value="Genomic_DNA"/>
</dbReference>
<accession>A0A0R2ED47</accession>
<dbReference type="EMBL" id="CP121468">
    <property type="protein sequence ID" value="WFR88720.1"/>
    <property type="molecule type" value="Genomic_DNA"/>
</dbReference>
<proteinExistence type="predicted"/>
<reference evidence="1 3" key="1">
    <citation type="submission" date="2021-01" db="EMBL/GenBank/DDBJ databases">
        <title>Development of a method for detection of lactic acid bacteria that cause putrefactive shochu mash.</title>
        <authorList>
            <person name="Takashita H."/>
            <person name="Fujihara E."/>
            <person name="Takayama K."/>
            <person name="Yamamoto H."/>
            <person name="Mizutani M."/>
            <person name="Kajiwara Y."/>
        </authorList>
    </citation>
    <scope>NUCLEOTIDE SEQUENCE [LARGE SCALE GENOMIC DNA]</scope>
    <source>
        <strain evidence="1 3">01-B1</strain>
    </source>
</reference>
<reference evidence="2" key="2">
    <citation type="submission" date="2023-04" db="EMBL/GenBank/DDBJ databases">
        <title>Genomic of Limosilactobacillus fermentum MSJK0025.</title>
        <authorList>
            <person name="Yang S."/>
        </authorList>
    </citation>
    <scope>NUCLEOTIDE SEQUENCE</scope>
    <source>
        <strain evidence="2">MSJK0025</strain>
    </source>
</reference>
<sequence>MISNEQRAHDIALALMAKNADPKNPIAAYHEYVTLLVPLLKELDRDFPKGIN</sequence>
<gene>
    <name evidence="1" type="ORF">LF01B1_08520</name>
    <name evidence="2" type="ORF">P8634_07975</name>
</gene>
<evidence type="ECO:0000313" key="3">
    <source>
        <dbReference type="Proteomes" id="UP000653631"/>
    </source>
</evidence>
<dbReference type="Proteomes" id="UP000653631">
    <property type="component" value="Unassembled WGS sequence"/>
</dbReference>
<dbReference type="RefSeq" id="WP_003683616.1">
    <property type="nucleotide sequence ID" value="NZ_AP024320.1"/>
</dbReference>
<dbReference type="Proteomes" id="UP001218104">
    <property type="component" value="Chromosome"/>
</dbReference>
<dbReference type="AlphaFoldDB" id="A0A0R2ED47"/>
<dbReference type="GeneID" id="83714185"/>